<evidence type="ECO:0000256" key="7">
    <source>
        <dbReference type="ARBA" id="ARBA00022753"/>
    </source>
</evidence>
<keyword evidence="5" id="KW-0408">Iron</keyword>
<dbReference type="STRING" id="32507.ENSNBRP00000018947"/>
<keyword evidence="7" id="KW-0967">Endosome</keyword>
<dbReference type="GO" id="GO:0006826">
    <property type="term" value="P:iron ion transport"/>
    <property type="evidence" value="ECO:0007669"/>
    <property type="project" value="UniProtKB-KW"/>
</dbReference>
<proteinExistence type="inferred from homology"/>
<sequence>MQCVCVSVCTCLVVCRVHVVLSDSSRQQRPVKFHPDVYLWDWGRSLGLRLLQSGYRVVYGSRRPHSCGPLPEGAQVMTHEESARSAKMIFVCVHREHYEFLEKMAPQLERKVTAVVKGLNTLSTWALQNGLLAGRQVYLCGNNEAKRDVAEMATKLGLTVVDKGSLSAAKEVEDFPLELFPEWRMPLYVAFGLSAFFFLYLVIRDVIYAYLLVKRYFTFLIVFLFSMCQITPVVSLIMLSLCYLPGAIAGFLQLYRGTKYRRFPNWLDRWMLCRKQLGLLALGFALLHAIYTLILPVKGSRLVAWRTDSLYALEILGFFLFVLLGLTSLPSVGGTLSWREFSFVQVSSTLGYLTLFLSTAHCYIYAWDRFLRKSTYKWYTPPDSMLCLIVPSVTLVLKLILVLPCVNRPLMRIRQGWECNRPQDEMGELKATNM</sequence>
<evidence type="ECO:0000256" key="15">
    <source>
        <dbReference type="SAM" id="SignalP"/>
    </source>
</evidence>
<evidence type="ECO:0000259" key="17">
    <source>
        <dbReference type="Pfam" id="PF03807"/>
    </source>
</evidence>
<evidence type="ECO:0000256" key="4">
    <source>
        <dbReference type="ARBA" id="ARBA00007729"/>
    </source>
</evidence>
<feature type="transmembrane region" description="Helical" evidence="14">
    <location>
        <begin position="386"/>
        <end position="406"/>
    </location>
</feature>
<feature type="domain" description="Ferric oxidoreductase" evidence="16">
    <location>
        <begin position="233"/>
        <end position="345"/>
    </location>
</feature>
<keyword evidence="11 14" id="KW-0472">Membrane</keyword>
<keyword evidence="10" id="KW-0186">Copper</keyword>
<keyword evidence="5" id="KW-0410">Iron transport</keyword>
<evidence type="ECO:0000256" key="5">
    <source>
        <dbReference type="ARBA" id="ARBA00022496"/>
    </source>
</evidence>
<dbReference type="GO" id="GO:0015677">
    <property type="term" value="P:copper ion import"/>
    <property type="evidence" value="ECO:0007669"/>
    <property type="project" value="TreeGrafter"/>
</dbReference>
<keyword evidence="9" id="KW-0560">Oxidoreductase</keyword>
<evidence type="ECO:0000313" key="19">
    <source>
        <dbReference type="Proteomes" id="UP000261580"/>
    </source>
</evidence>
<feature type="transmembrane region" description="Helical" evidence="14">
    <location>
        <begin position="341"/>
        <end position="366"/>
    </location>
</feature>
<dbReference type="Pfam" id="PF03807">
    <property type="entry name" value="F420_oxidored"/>
    <property type="match status" value="1"/>
</dbReference>
<evidence type="ECO:0000256" key="10">
    <source>
        <dbReference type="ARBA" id="ARBA00023008"/>
    </source>
</evidence>
<name>A0A3Q4HNY6_NEOBR</name>
<dbReference type="GeneTree" id="ENSGT00390000008042"/>
<comment type="similarity">
    <text evidence="4">Belongs to the STEAP family.</text>
</comment>
<reference evidence="18" key="2">
    <citation type="submission" date="2025-09" db="UniProtKB">
        <authorList>
            <consortium name="Ensembl"/>
        </authorList>
    </citation>
    <scope>IDENTIFICATION</scope>
</reference>
<dbReference type="Pfam" id="PF01794">
    <property type="entry name" value="Ferric_reduct"/>
    <property type="match status" value="1"/>
</dbReference>
<feature type="transmembrane region" description="Helical" evidence="14">
    <location>
        <begin position="233"/>
        <end position="255"/>
    </location>
</feature>
<feature type="transmembrane region" description="Helical" evidence="14">
    <location>
        <begin position="185"/>
        <end position="203"/>
    </location>
</feature>
<protein>
    <submittedName>
        <fullName evidence="18">STEAP family member 4</fullName>
    </submittedName>
</protein>
<keyword evidence="5" id="KW-0813">Transport</keyword>
<dbReference type="PANTHER" id="PTHR14239">
    <property type="entry name" value="DUDULIN-RELATED"/>
    <property type="match status" value="1"/>
</dbReference>
<evidence type="ECO:0000256" key="13">
    <source>
        <dbReference type="ARBA" id="ARBA00049387"/>
    </source>
</evidence>
<dbReference type="InterPro" id="IPR051267">
    <property type="entry name" value="STEAP_metalloreductase"/>
</dbReference>
<evidence type="ECO:0000256" key="6">
    <source>
        <dbReference type="ARBA" id="ARBA00022692"/>
    </source>
</evidence>
<accession>A0A3Q4HNY6</accession>
<dbReference type="InterPro" id="IPR028939">
    <property type="entry name" value="P5C_Rdtase_cat_N"/>
</dbReference>
<comment type="catalytic activity">
    <reaction evidence="12">
        <text>2 Cu(+) + NADP(+) + H(+) = 2 Cu(2+) + NADPH</text>
        <dbReference type="Rhea" id="RHEA:71771"/>
        <dbReference type="ChEBI" id="CHEBI:15378"/>
        <dbReference type="ChEBI" id="CHEBI:29036"/>
        <dbReference type="ChEBI" id="CHEBI:49552"/>
        <dbReference type="ChEBI" id="CHEBI:57783"/>
        <dbReference type="ChEBI" id="CHEBI:58349"/>
    </reaction>
    <physiologicalReaction direction="right-to-left" evidence="12">
        <dbReference type="Rhea" id="RHEA:71773"/>
    </physiologicalReaction>
</comment>
<dbReference type="GO" id="GO:0010008">
    <property type="term" value="C:endosome membrane"/>
    <property type="evidence" value="ECO:0007669"/>
    <property type="project" value="UniProtKB-SubCell"/>
</dbReference>
<evidence type="ECO:0000256" key="3">
    <source>
        <dbReference type="ARBA" id="ARBA00004337"/>
    </source>
</evidence>
<evidence type="ECO:0000256" key="8">
    <source>
        <dbReference type="ARBA" id="ARBA00022989"/>
    </source>
</evidence>
<feature type="transmembrane region" description="Helical" evidence="14">
    <location>
        <begin position="276"/>
        <end position="297"/>
    </location>
</feature>
<dbReference type="AlphaFoldDB" id="A0A3Q4HNY6"/>
<comment type="cofactor">
    <cofactor evidence="1">
        <name>heme b</name>
        <dbReference type="ChEBI" id="CHEBI:60344"/>
    </cofactor>
</comment>
<organism evidence="18 19">
    <name type="scientific">Neolamprologus brichardi</name>
    <name type="common">Fairy cichlid</name>
    <name type="synonym">Lamprologus brichardi</name>
    <dbReference type="NCBI Taxonomy" id="32507"/>
    <lineage>
        <taxon>Eukaryota</taxon>
        <taxon>Metazoa</taxon>
        <taxon>Chordata</taxon>
        <taxon>Craniata</taxon>
        <taxon>Vertebrata</taxon>
        <taxon>Euteleostomi</taxon>
        <taxon>Actinopterygii</taxon>
        <taxon>Neopterygii</taxon>
        <taxon>Teleostei</taxon>
        <taxon>Neoteleostei</taxon>
        <taxon>Acanthomorphata</taxon>
        <taxon>Ovalentaria</taxon>
        <taxon>Cichlomorphae</taxon>
        <taxon>Cichliformes</taxon>
        <taxon>Cichlidae</taxon>
        <taxon>African cichlids</taxon>
        <taxon>Pseudocrenilabrinae</taxon>
        <taxon>Lamprologini</taxon>
        <taxon>Neolamprologus</taxon>
    </lineage>
</organism>
<dbReference type="InterPro" id="IPR013130">
    <property type="entry name" value="Fe3_Rdtase_TM_dom"/>
</dbReference>
<feature type="domain" description="Pyrroline-5-carboxylate reductase catalytic N-terminal" evidence="17">
    <location>
        <begin position="42"/>
        <end position="111"/>
    </location>
</feature>
<keyword evidence="5" id="KW-0406">Ion transport</keyword>
<evidence type="ECO:0000259" key="16">
    <source>
        <dbReference type="Pfam" id="PF01794"/>
    </source>
</evidence>
<dbReference type="GO" id="GO:0052851">
    <property type="term" value="F:ferric-chelate reductase (NADPH) activity"/>
    <property type="evidence" value="ECO:0007669"/>
    <property type="project" value="TreeGrafter"/>
</dbReference>
<evidence type="ECO:0000256" key="12">
    <source>
        <dbReference type="ARBA" id="ARBA00048958"/>
    </source>
</evidence>
<dbReference type="Proteomes" id="UP000261580">
    <property type="component" value="Unassembled WGS sequence"/>
</dbReference>
<dbReference type="InterPro" id="IPR036291">
    <property type="entry name" value="NAD(P)-bd_dom_sf"/>
</dbReference>
<dbReference type="GO" id="GO:0005886">
    <property type="term" value="C:plasma membrane"/>
    <property type="evidence" value="ECO:0007669"/>
    <property type="project" value="TreeGrafter"/>
</dbReference>
<evidence type="ECO:0000256" key="1">
    <source>
        <dbReference type="ARBA" id="ARBA00001970"/>
    </source>
</evidence>
<evidence type="ECO:0000313" key="18">
    <source>
        <dbReference type="Ensembl" id="ENSNBRP00000018947.1"/>
    </source>
</evidence>
<keyword evidence="6 14" id="KW-0812">Transmembrane</keyword>
<feature type="transmembrane region" description="Helical" evidence="14">
    <location>
        <begin position="309"/>
        <end position="329"/>
    </location>
</feature>
<dbReference type="Ensembl" id="ENSNBRT00000019453.1">
    <property type="protein sequence ID" value="ENSNBRP00000018947.1"/>
    <property type="gene ID" value="ENSNBRG00000014533.1"/>
</dbReference>
<keyword evidence="8 14" id="KW-1133">Transmembrane helix</keyword>
<evidence type="ECO:0000256" key="11">
    <source>
        <dbReference type="ARBA" id="ARBA00023136"/>
    </source>
</evidence>
<dbReference type="Gene3D" id="3.40.50.720">
    <property type="entry name" value="NAD(P)-binding Rossmann-like Domain"/>
    <property type="match status" value="1"/>
</dbReference>
<keyword evidence="19" id="KW-1185">Reference proteome</keyword>
<evidence type="ECO:0000256" key="2">
    <source>
        <dbReference type="ARBA" id="ARBA00001974"/>
    </source>
</evidence>
<dbReference type="SUPFAM" id="SSF51735">
    <property type="entry name" value="NAD(P)-binding Rossmann-fold domains"/>
    <property type="match status" value="1"/>
</dbReference>
<evidence type="ECO:0000256" key="9">
    <source>
        <dbReference type="ARBA" id="ARBA00023002"/>
    </source>
</evidence>
<reference evidence="18" key="1">
    <citation type="submission" date="2025-08" db="UniProtKB">
        <authorList>
            <consortium name="Ensembl"/>
        </authorList>
    </citation>
    <scope>IDENTIFICATION</scope>
</reference>
<feature type="signal peptide" evidence="15">
    <location>
        <begin position="1"/>
        <end position="22"/>
    </location>
</feature>
<dbReference type="PANTHER" id="PTHR14239:SF5">
    <property type="entry name" value="METALLOREDUCTASE STEAP4"/>
    <property type="match status" value="1"/>
</dbReference>
<dbReference type="GO" id="GO:0008823">
    <property type="term" value="F:cupric reductase (NADH) activity"/>
    <property type="evidence" value="ECO:0007669"/>
    <property type="project" value="TreeGrafter"/>
</dbReference>
<comment type="catalytic activity">
    <reaction evidence="13">
        <text>2 Fe(2+) + NADP(+) + H(+) = 2 Fe(3+) + NADPH</text>
        <dbReference type="Rhea" id="RHEA:71767"/>
        <dbReference type="ChEBI" id="CHEBI:15378"/>
        <dbReference type="ChEBI" id="CHEBI:29033"/>
        <dbReference type="ChEBI" id="CHEBI:29034"/>
        <dbReference type="ChEBI" id="CHEBI:57783"/>
        <dbReference type="ChEBI" id="CHEBI:58349"/>
    </reaction>
    <physiologicalReaction direction="right-to-left" evidence="13">
        <dbReference type="Rhea" id="RHEA:71769"/>
    </physiologicalReaction>
</comment>
<evidence type="ECO:0000256" key="14">
    <source>
        <dbReference type="SAM" id="Phobius"/>
    </source>
</evidence>
<comment type="cofactor">
    <cofactor evidence="2">
        <name>FAD</name>
        <dbReference type="ChEBI" id="CHEBI:57692"/>
    </cofactor>
</comment>
<feature type="chain" id="PRO_5018721649" evidence="15">
    <location>
        <begin position="23"/>
        <end position="434"/>
    </location>
</feature>
<keyword evidence="15" id="KW-0732">Signal</keyword>
<comment type="subcellular location">
    <subcellularLocation>
        <location evidence="3">Endosome membrane</location>
        <topology evidence="3">Multi-pass membrane protein</topology>
    </subcellularLocation>
</comment>